<sequence>MTRKTWVALAATMALALPGVASAGSNDMDVVVDGHAGTETRSIAVSVADLNLASTNGMRRADSRIVRASKQVCGYVNGSVLPATDGYRDCYGSAIDGARADLSTLAQRQS</sequence>
<keyword evidence="5" id="KW-1185">Reference proteome</keyword>
<name>A0A5J5HYW6_9SPHN</name>
<gene>
    <name evidence="3" type="ORF">F4U95_15510</name>
    <name evidence="2" type="ORF">F4U96_15385</name>
</gene>
<dbReference type="Proteomes" id="UP000326364">
    <property type="component" value="Unassembled WGS sequence"/>
</dbReference>
<evidence type="ECO:0000313" key="3">
    <source>
        <dbReference type="EMBL" id="KAA9027954.1"/>
    </source>
</evidence>
<feature type="signal peptide" evidence="1">
    <location>
        <begin position="1"/>
        <end position="23"/>
    </location>
</feature>
<dbReference type="InterPro" id="IPR030972">
    <property type="entry name" value="UrcA_uranyl"/>
</dbReference>
<comment type="caution">
    <text evidence="3">The sequence shown here is derived from an EMBL/GenBank/DDBJ whole genome shotgun (WGS) entry which is preliminary data.</text>
</comment>
<dbReference type="NCBIfam" id="TIGR04433">
    <property type="entry name" value="UrcA_uranyl"/>
    <property type="match status" value="1"/>
</dbReference>
<evidence type="ECO:0000313" key="5">
    <source>
        <dbReference type="Proteomes" id="UP000326364"/>
    </source>
</evidence>
<proteinExistence type="predicted"/>
<protein>
    <submittedName>
        <fullName evidence="3">UrcA family protein</fullName>
    </submittedName>
</protein>
<reference evidence="4 5" key="1">
    <citation type="submission" date="2019-09" db="EMBL/GenBank/DDBJ databases">
        <authorList>
            <person name="Feng G."/>
        </authorList>
    </citation>
    <scope>NUCLEOTIDE SEQUENCE [LARGE SCALE GENOMIC DNA]</scope>
    <source>
        <strain evidence="3 4">KACC 19283</strain>
        <strain evidence="2 5">KACC 19284</strain>
    </source>
</reference>
<accession>A0A5J5HYW6</accession>
<dbReference type="EMBL" id="VYQB01000011">
    <property type="protein sequence ID" value="KAA9015031.1"/>
    <property type="molecule type" value="Genomic_DNA"/>
</dbReference>
<evidence type="ECO:0000256" key="1">
    <source>
        <dbReference type="SAM" id="SignalP"/>
    </source>
</evidence>
<organism evidence="3 4">
    <name type="scientific">Sphingobium limneticum</name>
    <dbReference type="NCBI Taxonomy" id="1007511"/>
    <lineage>
        <taxon>Bacteria</taxon>
        <taxon>Pseudomonadati</taxon>
        <taxon>Pseudomonadota</taxon>
        <taxon>Alphaproteobacteria</taxon>
        <taxon>Sphingomonadales</taxon>
        <taxon>Sphingomonadaceae</taxon>
        <taxon>Sphingobium</taxon>
    </lineage>
</organism>
<evidence type="ECO:0000313" key="2">
    <source>
        <dbReference type="EMBL" id="KAA9015031.1"/>
    </source>
</evidence>
<feature type="chain" id="PRO_5023905067" evidence="1">
    <location>
        <begin position="24"/>
        <end position="110"/>
    </location>
</feature>
<dbReference type="Proteomes" id="UP000325933">
    <property type="component" value="Unassembled WGS sequence"/>
</dbReference>
<dbReference type="EMBL" id="VYQA01000011">
    <property type="protein sequence ID" value="KAA9027954.1"/>
    <property type="molecule type" value="Genomic_DNA"/>
</dbReference>
<keyword evidence="1" id="KW-0732">Signal</keyword>
<dbReference type="AlphaFoldDB" id="A0A5J5HYW6"/>
<evidence type="ECO:0000313" key="4">
    <source>
        <dbReference type="Proteomes" id="UP000325933"/>
    </source>
</evidence>
<dbReference type="RefSeq" id="WP_120251248.1">
    <property type="nucleotide sequence ID" value="NZ_JBNNIY010000010.1"/>
</dbReference>